<name>A0AA37LQ23_9PEZI</name>
<comment type="caution">
    <text evidence="1">The sequence shown here is derived from an EMBL/GenBank/DDBJ whole genome shotgun (WGS) entry which is preliminary data.</text>
</comment>
<evidence type="ECO:0000313" key="2">
    <source>
        <dbReference type="Proteomes" id="UP001055172"/>
    </source>
</evidence>
<keyword evidence="2" id="KW-1185">Reference proteome</keyword>
<sequence>MNNYTKHEVFAALQAEVIYIIMRVVDGGGSSAENRDYNMAMLFSYAAASYWKAGKICHFLVTKHSGRLLHRSHGKRKWMLFHISRIHHEASLPLENFWNATELQALYPTRRNSTLGTLERTTSEIS</sequence>
<evidence type="ECO:0000313" key="1">
    <source>
        <dbReference type="EMBL" id="GJC79947.1"/>
    </source>
</evidence>
<reference evidence="1 2" key="1">
    <citation type="submission" date="2021-07" db="EMBL/GenBank/DDBJ databases">
        <title>Genome data of Colletotrichum spaethianum.</title>
        <authorList>
            <person name="Utami Y.D."/>
            <person name="Hiruma K."/>
        </authorList>
    </citation>
    <scope>NUCLEOTIDE SEQUENCE [LARGE SCALE GENOMIC DNA]</scope>
    <source>
        <strain evidence="1 2">MAFF 242679</strain>
    </source>
</reference>
<dbReference type="Proteomes" id="UP001055172">
    <property type="component" value="Unassembled WGS sequence"/>
</dbReference>
<protein>
    <submittedName>
        <fullName evidence="1">Uncharacterized protein</fullName>
    </submittedName>
</protein>
<organism evidence="1 2">
    <name type="scientific">Colletotrichum liriopes</name>
    <dbReference type="NCBI Taxonomy" id="708192"/>
    <lineage>
        <taxon>Eukaryota</taxon>
        <taxon>Fungi</taxon>
        <taxon>Dikarya</taxon>
        <taxon>Ascomycota</taxon>
        <taxon>Pezizomycotina</taxon>
        <taxon>Sordariomycetes</taxon>
        <taxon>Hypocreomycetidae</taxon>
        <taxon>Glomerellales</taxon>
        <taxon>Glomerellaceae</taxon>
        <taxon>Colletotrichum</taxon>
        <taxon>Colletotrichum spaethianum species complex</taxon>
    </lineage>
</organism>
<accession>A0AA37LQ23</accession>
<gene>
    <name evidence="1" type="ORF">ColLi_02785</name>
</gene>
<dbReference type="AlphaFoldDB" id="A0AA37LQ23"/>
<proteinExistence type="predicted"/>
<dbReference type="EMBL" id="BPPX01000004">
    <property type="protein sequence ID" value="GJC79947.1"/>
    <property type="molecule type" value="Genomic_DNA"/>
</dbReference>